<keyword evidence="2" id="KW-1185">Reference proteome</keyword>
<accession>A0A9J5XPA3</accession>
<dbReference type="Proteomes" id="UP000824120">
    <property type="component" value="Chromosome 8"/>
</dbReference>
<proteinExistence type="predicted"/>
<organism evidence="1 2">
    <name type="scientific">Solanum commersonii</name>
    <name type="common">Commerson's wild potato</name>
    <name type="synonym">Commerson's nightshade</name>
    <dbReference type="NCBI Taxonomy" id="4109"/>
    <lineage>
        <taxon>Eukaryota</taxon>
        <taxon>Viridiplantae</taxon>
        <taxon>Streptophyta</taxon>
        <taxon>Embryophyta</taxon>
        <taxon>Tracheophyta</taxon>
        <taxon>Spermatophyta</taxon>
        <taxon>Magnoliopsida</taxon>
        <taxon>eudicotyledons</taxon>
        <taxon>Gunneridae</taxon>
        <taxon>Pentapetalae</taxon>
        <taxon>asterids</taxon>
        <taxon>lamiids</taxon>
        <taxon>Solanales</taxon>
        <taxon>Solanaceae</taxon>
        <taxon>Solanoideae</taxon>
        <taxon>Solaneae</taxon>
        <taxon>Solanum</taxon>
    </lineage>
</organism>
<sequence length="69" mass="8320">MDVHYDFINVMSCSQGENRLYEFLVIRDPNLYLAKKKLDVRYDFINGMSWSRGANTHNFKFKRTPKREN</sequence>
<dbReference type="EMBL" id="JACXVP010000008">
    <property type="protein sequence ID" value="KAG5589319.1"/>
    <property type="molecule type" value="Genomic_DNA"/>
</dbReference>
<evidence type="ECO:0000313" key="2">
    <source>
        <dbReference type="Proteomes" id="UP000824120"/>
    </source>
</evidence>
<reference evidence="1 2" key="1">
    <citation type="submission" date="2020-09" db="EMBL/GenBank/DDBJ databases">
        <title>De no assembly of potato wild relative species, Solanum commersonii.</title>
        <authorList>
            <person name="Cho K."/>
        </authorList>
    </citation>
    <scope>NUCLEOTIDE SEQUENCE [LARGE SCALE GENOMIC DNA]</scope>
    <source>
        <strain evidence="1">LZ3.2</strain>
        <tissue evidence="1">Leaf</tissue>
    </source>
</reference>
<gene>
    <name evidence="1" type="ORF">H5410_039833</name>
</gene>
<dbReference type="AlphaFoldDB" id="A0A9J5XPA3"/>
<protein>
    <submittedName>
        <fullName evidence="1">Uncharacterized protein</fullName>
    </submittedName>
</protein>
<comment type="caution">
    <text evidence="1">The sequence shown here is derived from an EMBL/GenBank/DDBJ whole genome shotgun (WGS) entry which is preliminary data.</text>
</comment>
<evidence type="ECO:0000313" key="1">
    <source>
        <dbReference type="EMBL" id="KAG5589319.1"/>
    </source>
</evidence>
<name>A0A9J5XPA3_SOLCO</name>